<dbReference type="STRING" id="479431.Namu_0255"/>
<evidence type="ECO:0000259" key="1">
    <source>
        <dbReference type="Pfam" id="PF12697"/>
    </source>
</evidence>
<dbReference type="SUPFAM" id="SSF53474">
    <property type="entry name" value="alpha/beta-Hydrolases"/>
    <property type="match status" value="1"/>
</dbReference>
<dbReference type="KEGG" id="nml:Namu_0255"/>
<dbReference type="Gene3D" id="3.40.50.1820">
    <property type="entry name" value="alpha/beta hydrolase"/>
    <property type="match status" value="1"/>
</dbReference>
<dbReference type="eggNOG" id="COG2267">
    <property type="taxonomic scope" value="Bacteria"/>
</dbReference>
<dbReference type="Pfam" id="PF12697">
    <property type="entry name" value="Abhydrolase_6"/>
    <property type="match status" value="1"/>
</dbReference>
<dbReference type="EMBL" id="CP001737">
    <property type="protein sequence ID" value="ACV76685.1"/>
    <property type="molecule type" value="Genomic_DNA"/>
</dbReference>
<dbReference type="GO" id="GO:0016787">
    <property type="term" value="F:hydrolase activity"/>
    <property type="evidence" value="ECO:0007669"/>
    <property type="project" value="UniProtKB-KW"/>
</dbReference>
<name>C8XK02_NAKMY</name>
<proteinExistence type="predicted"/>
<dbReference type="Proteomes" id="UP000002218">
    <property type="component" value="Chromosome"/>
</dbReference>
<accession>C8XK02</accession>
<gene>
    <name evidence="2" type="ordered locus">Namu_0255</name>
</gene>
<dbReference type="InParanoid" id="C8XK02"/>
<protein>
    <submittedName>
        <fullName evidence="2">Alpha/beta hydrolase fold protein</fullName>
    </submittedName>
</protein>
<dbReference type="InterPro" id="IPR050266">
    <property type="entry name" value="AB_hydrolase_sf"/>
</dbReference>
<reference evidence="3" key="1">
    <citation type="submission" date="2009-09" db="EMBL/GenBank/DDBJ databases">
        <title>The complete genome of Nakamurella multipartita DSM 44233.</title>
        <authorList>
            <consortium name="US DOE Joint Genome Institute (JGI-PGF)"/>
            <person name="Lucas S."/>
            <person name="Copeland A."/>
            <person name="Lapidus A."/>
            <person name="Glavina del Rio T."/>
            <person name="Dalin E."/>
            <person name="Tice H."/>
            <person name="Bruce D."/>
            <person name="Goodwin L."/>
            <person name="Pitluck S."/>
            <person name="Kyrpides N."/>
            <person name="Mavromatis K."/>
            <person name="Ivanova N."/>
            <person name="Ovchinnikova G."/>
            <person name="Sims D."/>
            <person name="Meincke L."/>
            <person name="Brettin T."/>
            <person name="Detter J.C."/>
            <person name="Han C."/>
            <person name="Larimer F."/>
            <person name="Land M."/>
            <person name="Hauser L."/>
            <person name="Markowitz V."/>
            <person name="Cheng J.-F."/>
            <person name="Hugenholtz P."/>
            <person name="Woyke T."/>
            <person name="Wu D."/>
            <person name="Klenk H.-P."/>
            <person name="Eisen J.A."/>
        </authorList>
    </citation>
    <scope>NUCLEOTIDE SEQUENCE [LARGE SCALE GENOMIC DNA]</scope>
    <source>
        <strain evidence="3">ATCC 700099 / DSM 44233 / CIP 104796 / JCM 9543 / NBRC 105858 / Y-104</strain>
    </source>
</reference>
<reference evidence="2 3" key="2">
    <citation type="journal article" date="2010" name="Stand. Genomic Sci.">
        <title>Complete genome sequence of Nakamurella multipartita type strain (Y-104).</title>
        <authorList>
            <person name="Tice H."/>
            <person name="Mayilraj S."/>
            <person name="Sims D."/>
            <person name="Lapidus A."/>
            <person name="Nolan M."/>
            <person name="Lucas S."/>
            <person name="Glavina Del Rio T."/>
            <person name="Copeland A."/>
            <person name="Cheng J.F."/>
            <person name="Meincke L."/>
            <person name="Bruce D."/>
            <person name="Goodwin L."/>
            <person name="Pitluck S."/>
            <person name="Ivanova N."/>
            <person name="Mavromatis K."/>
            <person name="Ovchinnikova G."/>
            <person name="Pati A."/>
            <person name="Chen A."/>
            <person name="Palaniappan K."/>
            <person name="Land M."/>
            <person name="Hauser L."/>
            <person name="Chang Y.J."/>
            <person name="Jeffries C.D."/>
            <person name="Detter J.C."/>
            <person name="Brettin T."/>
            <person name="Rohde M."/>
            <person name="Goker M."/>
            <person name="Bristow J."/>
            <person name="Eisen J.A."/>
            <person name="Markowitz V."/>
            <person name="Hugenholtz P."/>
            <person name="Kyrpides N.C."/>
            <person name="Klenk H.P."/>
            <person name="Chen F."/>
        </authorList>
    </citation>
    <scope>NUCLEOTIDE SEQUENCE [LARGE SCALE GENOMIC DNA]</scope>
    <source>
        <strain evidence="3">ATCC 700099 / DSM 44233 / CIP 104796 / JCM 9543 / NBRC 105858 / Y-104</strain>
    </source>
</reference>
<evidence type="ECO:0000313" key="2">
    <source>
        <dbReference type="EMBL" id="ACV76685.1"/>
    </source>
</evidence>
<organism evidence="2 3">
    <name type="scientific">Nakamurella multipartita (strain ATCC 700099 / DSM 44233 / CIP 104796 / JCM 9543 / NBRC 105858 / Y-104)</name>
    <name type="common">Microsphaera multipartita</name>
    <dbReference type="NCBI Taxonomy" id="479431"/>
    <lineage>
        <taxon>Bacteria</taxon>
        <taxon>Bacillati</taxon>
        <taxon>Actinomycetota</taxon>
        <taxon>Actinomycetes</taxon>
        <taxon>Nakamurellales</taxon>
        <taxon>Nakamurellaceae</taxon>
        <taxon>Nakamurella</taxon>
    </lineage>
</organism>
<dbReference type="PANTHER" id="PTHR43798:SF33">
    <property type="entry name" value="HYDROLASE, PUTATIVE (AFU_ORTHOLOGUE AFUA_2G14860)-RELATED"/>
    <property type="match status" value="1"/>
</dbReference>
<sequence length="258" mass="27970">MSELESYSWGETSNPTIVLLHGLSDAGTTWPDAVRRWQGRYHLIAVDLRGHGRSPRFAPDQLTRCYDWWLSDTLDVLSTLDSAPVVVGHSLGGLFALRAAAARPELVRGLVLEDPARPPGATTPDPEFVAMNEAFLDSFADGGRAQRDRMRAESRWAVEEIDERAASKPLVDRAMIHDGLILGDGTWEPVFNGLTVPTLLVAPTDSPMAPDPALITNPLARQVRLDGVGHTVRRDDAPAYHAVVDPFLAAITAGSPAP</sequence>
<dbReference type="PANTHER" id="PTHR43798">
    <property type="entry name" value="MONOACYLGLYCEROL LIPASE"/>
    <property type="match status" value="1"/>
</dbReference>
<feature type="domain" description="AB hydrolase-1" evidence="1">
    <location>
        <begin position="17"/>
        <end position="235"/>
    </location>
</feature>
<dbReference type="InterPro" id="IPR000073">
    <property type="entry name" value="AB_hydrolase_1"/>
</dbReference>
<evidence type="ECO:0000313" key="3">
    <source>
        <dbReference type="Proteomes" id="UP000002218"/>
    </source>
</evidence>
<dbReference type="AlphaFoldDB" id="C8XK02"/>
<dbReference type="InterPro" id="IPR029058">
    <property type="entry name" value="AB_hydrolase_fold"/>
</dbReference>
<dbReference type="GO" id="GO:0016020">
    <property type="term" value="C:membrane"/>
    <property type="evidence" value="ECO:0007669"/>
    <property type="project" value="TreeGrafter"/>
</dbReference>
<keyword evidence="2" id="KW-0378">Hydrolase</keyword>
<dbReference type="HOGENOM" id="CLU_020336_40_0_11"/>
<dbReference type="PRINTS" id="PR00111">
    <property type="entry name" value="ABHYDROLASE"/>
</dbReference>
<dbReference type="RefSeq" id="WP_012814160.1">
    <property type="nucleotide sequence ID" value="NC_013235.1"/>
</dbReference>
<keyword evidence="3" id="KW-1185">Reference proteome</keyword>
<dbReference type="SMR" id="C8XK02"/>